<keyword evidence="1" id="KW-0472">Membrane</keyword>
<evidence type="ECO:0000313" key="2">
    <source>
        <dbReference type="EMBL" id="GAH88931.1"/>
    </source>
</evidence>
<feature type="non-terminal residue" evidence="2">
    <location>
        <position position="98"/>
    </location>
</feature>
<protein>
    <submittedName>
        <fullName evidence="2">Uncharacterized protein</fullName>
    </submittedName>
</protein>
<proteinExistence type="predicted"/>
<organism evidence="2">
    <name type="scientific">marine sediment metagenome</name>
    <dbReference type="NCBI Taxonomy" id="412755"/>
    <lineage>
        <taxon>unclassified sequences</taxon>
        <taxon>metagenomes</taxon>
        <taxon>ecological metagenomes</taxon>
    </lineage>
</organism>
<keyword evidence="1" id="KW-1133">Transmembrane helix</keyword>
<name>X1J2K6_9ZZZZ</name>
<dbReference type="EMBL" id="BARU01040232">
    <property type="protein sequence ID" value="GAH88931.1"/>
    <property type="molecule type" value="Genomic_DNA"/>
</dbReference>
<dbReference type="AlphaFoldDB" id="X1J2K6"/>
<feature type="transmembrane region" description="Helical" evidence="1">
    <location>
        <begin position="57"/>
        <end position="81"/>
    </location>
</feature>
<evidence type="ECO:0000256" key="1">
    <source>
        <dbReference type="SAM" id="Phobius"/>
    </source>
</evidence>
<reference evidence="2" key="1">
    <citation type="journal article" date="2014" name="Front. Microbiol.">
        <title>High frequency of phylogenetically diverse reductive dehalogenase-homologous genes in deep subseafloor sedimentary metagenomes.</title>
        <authorList>
            <person name="Kawai M."/>
            <person name="Futagami T."/>
            <person name="Toyoda A."/>
            <person name="Takaki Y."/>
            <person name="Nishi S."/>
            <person name="Hori S."/>
            <person name="Arai W."/>
            <person name="Tsubouchi T."/>
            <person name="Morono Y."/>
            <person name="Uchiyama I."/>
            <person name="Ito T."/>
            <person name="Fujiyama A."/>
            <person name="Inagaki F."/>
            <person name="Takami H."/>
        </authorList>
    </citation>
    <scope>NUCLEOTIDE SEQUENCE</scope>
    <source>
        <strain evidence="2">Expedition CK06-06</strain>
    </source>
</reference>
<keyword evidence="1" id="KW-0812">Transmembrane</keyword>
<gene>
    <name evidence="2" type="ORF">S03H2_62229</name>
</gene>
<sequence length="98" mass="11678">MKNIYYNLKRVIFNKEIYVKGKEPPKSYFGKKFWGLFGIFLFFSFMIFFNINNPDNIFFQIVMFGDPFIFGNALIFFYFSLSILFSMDKIKGSPNITI</sequence>
<comment type="caution">
    <text evidence="2">The sequence shown here is derived from an EMBL/GenBank/DDBJ whole genome shotgun (WGS) entry which is preliminary data.</text>
</comment>
<feature type="transmembrane region" description="Helical" evidence="1">
    <location>
        <begin position="33"/>
        <end position="51"/>
    </location>
</feature>
<accession>X1J2K6</accession>